<protein>
    <submittedName>
        <fullName evidence="1">Uncharacterized protein</fullName>
    </submittedName>
</protein>
<dbReference type="RefSeq" id="WP_181489803.1">
    <property type="nucleotide sequence ID" value="NZ_CP095443.1"/>
</dbReference>
<dbReference type="EMBL" id="JAGSRH010000006">
    <property type="protein sequence ID" value="MER5076390.1"/>
    <property type="molecule type" value="Genomic_DNA"/>
</dbReference>
<dbReference type="Proteomes" id="UP001495779">
    <property type="component" value="Unassembled WGS sequence"/>
</dbReference>
<dbReference type="GeneID" id="89490261"/>
<reference evidence="1 2" key="1">
    <citation type="submission" date="2021-04" db="EMBL/GenBank/DDBJ databases">
        <title>Determining the burden of carbapenem-resistant Enterobacterales from a tertiary public heath setting in Bangladesh: a clinical, epidemiological, and molecular study.</title>
        <authorList>
            <person name="Farzana R."/>
            <person name="Walsh T.R."/>
        </authorList>
    </citation>
    <scope>NUCLEOTIDE SEQUENCE [LARGE SCALE GENOMIC DNA]</scope>
    <source>
        <strain evidence="2">dmpro_s316</strain>
    </source>
</reference>
<proteinExistence type="predicted"/>
<comment type="caution">
    <text evidence="1">The sequence shown here is derived from an EMBL/GenBank/DDBJ whole genome shotgun (WGS) entry which is preliminary data.</text>
</comment>
<name>A0ABD5L6P5_PROST</name>
<dbReference type="AlphaFoldDB" id="A0ABD5L6P5"/>
<accession>A0ABD5L6P5</accession>
<evidence type="ECO:0000313" key="1">
    <source>
        <dbReference type="EMBL" id="MER5076390.1"/>
    </source>
</evidence>
<organism evidence="1 2">
    <name type="scientific">Providencia stuartii</name>
    <dbReference type="NCBI Taxonomy" id="588"/>
    <lineage>
        <taxon>Bacteria</taxon>
        <taxon>Pseudomonadati</taxon>
        <taxon>Pseudomonadota</taxon>
        <taxon>Gammaproteobacteria</taxon>
        <taxon>Enterobacterales</taxon>
        <taxon>Morganellaceae</taxon>
        <taxon>Providencia</taxon>
    </lineage>
</organism>
<sequence>MKRENVEKIAFCFPSSQTKEGENGLVVPILVWVVQDDIDYMSYKFKVWFTIGFIKLVKKLRYIVKINVYKNDIKLPVSPHSDAGVIIEPDNVLSRDGRVAADMTEEICILAKPEDGIYKVEVSLHPSDNEEIVIDSLQTYFDVYVDHSLMDKLYNGKN</sequence>
<gene>
    <name evidence="1" type="ORF">KDV35_05850</name>
</gene>
<evidence type="ECO:0000313" key="2">
    <source>
        <dbReference type="Proteomes" id="UP001495779"/>
    </source>
</evidence>